<dbReference type="PIRSF" id="PIRSF029962">
    <property type="entry name" value="UCP029962"/>
    <property type="match status" value="1"/>
</dbReference>
<accession>A0ABQ1PQ90</accession>
<evidence type="ECO:0000313" key="8">
    <source>
        <dbReference type="Proteomes" id="UP000619534"/>
    </source>
</evidence>
<evidence type="ECO:0000313" key="7">
    <source>
        <dbReference type="EMBL" id="GGD01231.1"/>
    </source>
</evidence>
<keyword evidence="3 5" id="KW-1133">Transmembrane helix</keyword>
<dbReference type="Pfam" id="PF06803">
    <property type="entry name" value="DUF1232"/>
    <property type="match status" value="1"/>
</dbReference>
<dbReference type="InterPro" id="IPR016941">
    <property type="entry name" value="UCP029962"/>
</dbReference>
<protein>
    <submittedName>
        <fullName evidence="7">Membrane protein</fullName>
    </submittedName>
</protein>
<proteinExistence type="predicted"/>
<evidence type="ECO:0000259" key="6">
    <source>
        <dbReference type="Pfam" id="PF06803"/>
    </source>
</evidence>
<comment type="caution">
    <text evidence="7">The sequence shown here is derived from an EMBL/GenBank/DDBJ whole genome shotgun (WGS) entry which is preliminary data.</text>
</comment>
<keyword evidence="8" id="KW-1185">Reference proteome</keyword>
<evidence type="ECO:0000256" key="5">
    <source>
        <dbReference type="SAM" id="Phobius"/>
    </source>
</evidence>
<dbReference type="Proteomes" id="UP000619534">
    <property type="component" value="Unassembled WGS sequence"/>
</dbReference>
<sequence length="91" mass="10663">MMIRIWRRIKFIFQVRRSIPFLKDFFTSKEVKGSHKGWSVILFLAYLIFPFDVIPDWLAVIGLVDDLAVLAFILQQIVKMAPDSLKEKHGL</sequence>
<feature type="domain" description="DUF1232" evidence="6">
    <location>
        <begin position="39"/>
        <end position="72"/>
    </location>
</feature>
<keyword evidence="2 5" id="KW-0812">Transmembrane</keyword>
<dbReference type="EMBL" id="BMCJ01000007">
    <property type="protein sequence ID" value="GGD01231.1"/>
    <property type="molecule type" value="Genomic_DNA"/>
</dbReference>
<evidence type="ECO:0000256" key="3">
    <source>
        <dbReference type="ARBA" id="ARBA00022989"/>
    </source>
</evidence>
<name>A0ABQ1PQ90_9BACI</name>
<organism evidence="7 8">
    <name type="scientific">Thalassobacillus devorans</name>
    <dbReference type="NCBI Taxonomy" id="279813"/>
    <lineage>
        <taxon>Bacteria</taxon>
        <taxon>Bacillati</taxon>
        <taxon>Bacillota</taxon>
        <taxon>Bacilli</taxon>
        <taxon>Bacillales</taxon>
        <taxon>Bacillaceae</taxon>
        <taxon>Thalassobacillus</taxon>
    </lineage>
</organism>
<evidence type="ECO:0000256" key="1">
    <source>
        <dbReference type="ARBA" id="ARBA00004127"/>
    </source>
</evidence>
<reference evidence="8" key="1">
    <citation type="journal article" date="2019" name="Int. J. Syst. Evol. Microbiol.">
        <title>The Global Catalogue of Microorganisms (GCM) 10K type strain sequencing project: providing services to taxonomists for standard genome sequencing and annotation.</title>
        <authorList>
            <consortium name="The Broad Institute Genomics Platform"/>
            <consortium name="The Broad Institute Genome Sequencing Center for Infectious Disease"/>
            <person name="Wu L."/>
            <person name="Ma J."/>
        </authorList>
    </citation>
    <scope>NUCLEOTIDE SEQUENCE [LARGE SCALE GENOMIC DNA]</scope>
    <source>
        <strain evidence="8">CCM 7282</strain>
    </source>
</reference>
<comment type="subcellular location">
    <subcellularLocation>
        <location evidence="1">Endomembrane system</location>
        <topology evidence="1">Multi-pass membrane protein</topology>
    </subcellularLocation>
</comment>
<keyword evidence="4 5" id="KW-0472">Membrane</keyword>
<feature type="transmembrane region" description="Helical" evidence="5">
    <location>
        <begin position="33"/>
        <end position="51"/>
    </location>
</feature>
<evidence type="ECO:0000256" key="2">
    <source>
        <dbReference type="ARBA" id="ARBA00022692"/>
    </source>
</evidence>
<gene>
    <name evidence="7" type="ORF">GCM10007216_34940</name>
</gene>
<evidence type="ECO:0000256" key="4">
    <source>
        <dbReference type="ARBA" id="ARBA00023136"/>
    </source>
</evidence>
<dbReference type="InterPro" id="IPR010652">
    <property type="entry name" value="DUF1232"/>
</dbReference>